<evidence type="ECO:0000313" key="4">
    <source>
        <dbReference type="Proteomes" id="UP000023152"/>
    </source>
</evidence>
<accession>X6P3H7</accession>
<dbReference type="EMBL" id="ASPP01004468">
    <property type="protein sequence ID" value="ETO32122.1"/>
    <property type="molecule type" value="Genomic_DNA"/>
</dbReference>
<keyword evidence="4" id="KW-1185">Reference proteome</keyword>
<gene>
    <name evidence="3" type="ORF">RFI_04991</name>
</gene>
<dbReference type="AlphaFoldDB" id="X6P3H7"/>
<dbReference type="Proteomes" id="UP000023152">
    <property type="component" value="Unassembled WGS sequence"/>
</dbReference>
<name>X6P3H7_RETFI</name>
<keyword evidence="2" id="KW-1133">Transmembrane helix</keyword>
<protein>
    <submittedName>
        <fullName evidence="3">Uncharacterized protein</fullName>
    </submittedName>
</protein>
<feature type="transmembrane region" description="Helical" evidence="2">
    <location>
        <begin position="166"/>
        <end position="184"/>
    </location>
</feature>
<sequence>MLEHWMKRSNVNRKPFQLFSCRWQLEKHHVEPVNGLSIGNSLMVSGSDDGTIVLHDLYQTFADQIKFTKYGLDDGDAPESSAYTNGGDSTPSGDHPTFDSTPSSFPPIKKTSANDQHMQDNSPITLARISQPHKRRMVTSIALTHNYQDDMMMIPTGGLYVPRYKFFFFFLVLFRFCVLYHKFIKDVIREALRKKLYERKGAAPGV</sequence>
<feature type="region of interest" description="Disordered" evidence="1">
    <location>
        <begin position="78"/>
        <end position="119"/>
    </location>
</feature>
<keyword evidence="2" id="KW-0812">Transmembrane</keyword>
<dbReference type="SUPFAM" id="SSF50978">
    <property type="entry name" value="WD40 repeat-like"/>
    <property type="match status" value="1"/>
</dbReference>
<feature type="compositionally biased region" description="Polar residues" evidence="1">
    <location>
        <begin position="81"/>
        <end position="92"/>
    </location>
</feature>
<comment type="caution">
    <text evidence="3">The sequence shown here is derived from an EMBL/GenBank/DDBJ whole genome shotgun (WGS) entry which is preliminary data.</text>
</comment>
<evidence type="ECO:0000256" key="1">
    <source>
        <dbReference type="SAM" id="MobiDB-lite"/>
    </source>
</evidence>
<dbReference type="InterPro" id="IPR036322">
    <property type="entry name" value="WD40_repeat_dom_sf"/>
</dbReference>
<reference evidence="3 4" key="1">
    <citation type="journal article" date="2013" name="Curr. Biol.">
        <title>The Genome of the Foraminiferan Reticulomyxa filosa.</title>
        <authorList>
            <person name="Glockner G."/>
            <person name="Hulsmann N."/>
            <person name="Schleicher M."/>
            <person name="Noegel A.A."/>
            <person name="Eichinger L."/>
            <person name="Gallinger C."/>
            <person name="Pawlowski J."/>
            <person name="Sierra R."/>
            <person name="Euteneuer U."/>
            <person name="Pillet L."/>
            <person name="Moustafa A."/>
            <person name="Platzer M."/>
            <person name="Groth M."/>
            <person name="Szafranski K."/>
            <person name="Schliwa M."/>
        </authorList>
    </citation>
    <scope>NUCLEOTIDE SEQUENCE [LARGE SCALE GENOMIC DNA]</scope>
</reference>
<feature type="compositionally biased region" description="Low complexity" evidence="1">
    <location>
        <begin position="98"/>
        <end position="107"/>
    </location>
</feature>
<keyword evidence="2" id="KW-0472">Membrane</keyword>
<evidence type="ECO:0000313" key="3">
    <source>
        <dbReference type="EMBL" id="ETO32122.1"/>
    </source>
</evidence>
<evidence type="ECO:0000256" key="2">
    <source>
        <dbReference type="SAM" id="Phobius"/>
    </source>
</evidence>
<proteinExistence type="predicted"/>
<organism evidence="3 4">
    <name type="scientific">Reticulomyxa filosa</name>
    <dbReference type="NCBI Taxonomy" id="46433"/>
    <lineage>
        <taxon>Eukaryota</taxon>
        <taxon>Sar</taxon>
        <taxon>Rhizaria</taxon>
        <taxon>Retaria</taxon>
        <taxon>Foraminifera</taxon>
        <taxon>Monothalamids</taxon>
        <taxon>Reticulomyxidae</taxon>
        <taxon>Reticulomyxa</taxon>
    </lineage>
</organism>